<name>A0A1G9EBU1_ENTCA</name>
<dbReference type="EMBL" id="QRMZ01000010">
    <property type="protein sequence ID" value="RHK06332.1"/>
    <property type="molecule type" value="Genomic_DNA"/>
</dbReference>
<protein>
    <submittedName>
        <fullName evidence="2">TetR/AcrR family transcriptional regulator</fullName>
    </submittedName>
</protein>
<dbReference type="AlphaFoldDB" id="A0A1G9EBU1"/>
<gene>
    <name evidence="2" type="ORF">DW084_08610</name>
</gene>
<dbReference type="GO" id="GO:0003677">
    <property type="term" value="F:DNA binding"/>
    <property type="evidence" value="ECO:0007669"/>
    <property type="project" value="UniProtKB-UniRule"/>
</dbReference>
<evidence type="ECO:0000313" key="2">
    <source>
        <dbReference type="EMBL" id="RHK06332.1"/>
    </source>
</evidence>
<dbReference type="InterPro" id="IPR050624">
    <property type="entry name" value="HTH-type_Tx_Regulator"/>
</dbReference>
<dbReference type="InterPro" id="IPR009057">
    <property type="entry name" value="Homeodomain-like_sf"/>
</dbReference>
<dbReference type="SUPFAM" id="SSF46689">
    <property type="entry name" value="Homeodomain-like"/>
    <property type="match status" value="1"/>
</dbReference>
<evidence type="ECO:0000256" key="1">
    <source>
        <dbReference type="ARBA" id="ARBA00023125"/>
    </source>
</evidence>
<dbReference type="InterPro" id="IPR001647">
    <property type="entry name" value="HTH_TetR"/>
</dbReference>
<evidence type="ECO:0000313" key="3">
    <source>
        <dbReference type="Proteomes" id="UP000286288"/>
    </source>
</evidence>
<proteinExistence type="predicted"/>
<dbReference type="OrthoDB" id="9812484at2"/>
<sequence>MMEENPLPSTTFFHLKQEKKEKIDAVLLEEFFSKHISQVKVSAIVEKSHISRGAFYKYFQNLEDAYDYAIADYSNQIHSAIFTFINRNKNDFFKGIEEYLAWCSQWSPEDDHWKMIHLCTQSNAWTKRDAIPDDSPMIRQWLELLEENRFTIHDTQEAVSFLYFIMAVVMDSLTDFISNEWTAKELIKDFRYKVQWIKYGIKEDNNEDNEEE</sequence>
<keyword evidence="1" id="KW-0238">DNA-binding</keyword>
<dbReference type="PANTHER" id="PTHR43479:SF11">
    <property type="entry name" value="ACREF_ENVCD OPERON REPRESSOR-RELATED"/>
    <property type="match status" value="1"/>
</dbReference>
<accession>A0A1G9EBU1</accession>
<comment type="caution">
    <text evidence="2">The sequence shown here is derived from an EMBL/GenBank/DDBJ whole genome shotgun (WGS) entry which is preliminary data.</text>
</comment>
<reference evidence="2 3" key="1">
    <citation type="submission" date="2018-08" db="EMBL/GenBank/DDBJ databases">
        <title>A genome reference for cultivated species of the human gut microbiota.</title>
        <authorList>
            <person name="Zou Y."/>
            <person name="Xue W."/>
            <person name="Luo G."/>
        </authorList>
    </citation>
    <scope>NUCLEOTIDE SEQUENCE [LARGE SCALE GENOMIC DNA]</scope>
    <source>
        <strain evidence="2 3">AF48-16</strain>
    </source>
</reference>
<organism evidence="2 3">
    <name type="scientific">Enterococcus casseliflavus</name>
    <name type="common">Enterococcus flavescens</name>
    <dbReference type="NCBI Taxonomy" id="37734"/>
    <lineage>
        <taxon>Bacteria</taxon>
        <taxon>Bacillati</taxon>
        <taxon>Bacillota</taxon>
        <taxon>Bacilli</taxon>
        <taxon>Lactobacillales</taxon>
        <taxon>Enterococcaceae</taxon>
        <taxon>Enterococcus</taxon>
    </lineage>
</organism>
<dbReference type="Proteomes" id="UP000286288">
    <property type="component" value="Unassembled WGS sequence"/>
</dbReference>
<dbReference type="PANTHER" id="PTHR43479">
    <property type="entry name" value="ACREF/ENVCD OPERON REPRESSOR-RELATED"/>
    <property type="match status" value="1"/>
</dbReference>
<dbReference type="Pfam" id="PF17924">
    <property type="entry name" value="TetR_C_19"/>
    <property type="match status" value="1"/>
</dbReference>
<dbReference type="Gene3D" id="1.10.357.10">
    <property type="entry name" value="Tetracycline Repressor, domain 2"/>
    <property type="match status" value="1"/>
</dbReference>
<dbReference type="PROSITE" id="PS50977">
    <property type="entry name" value="HTH_TETR_2"/>
    <property type="match status" value="1"/>
</dbReference>
<dbReference type="RefSeq" id="WP_074536389.1">
    <property type="nucleotide sequence ID" value="NZ_FNFS01000011.1"/>
</dbReference>